<dbReference type="Gene3D" id="2.60.40.420">
    <property type="entry name" value="Cupredoxins - blue copper proteins"/>
    <property type="match status" value="3"/>
</dbReference>
<dbReference type="Pfam" id="PF07731">
    <property type="entry name" value="Cu-oxidase_2"/>
    <property type="match status" value="1"/>
</dbReference>
<organism evidence="11 12">
    <name type="scientific">Cladosporium halotolerans</name>
    <dbReference type="NCBI Taxonomy" id="1052096"/>
    <lineage>
        <taxon>Eukaryota</taxon>
        <taxon>Fungi</taxon>
        <taxon>Dikarya</taxon>
        <taxon>Ascomycota</taxon>
        <taxon>Pezizomycotina</taxon>
        <taxon>Dothideomycetes</taxon>
        <taxon>Dothideomycetidae</taxon>
        <taxon>Cladosporiales</taxon>
        <taxon>Cladosporiaceae</taxon>
        <taxon>Cladosporium</taxon>
    </lineage>
</organism>
<dbReference type="RefSeq" id="XP_069233558.1">
    <property type="nucleotide sequence ID" value="XM_069369143.1"/>
</dbReference>
<evidence type="ECO:0000259" key="8">
    <source>
        <dbReference type="Pfam" id="PF00394"/>
    </source>
</evidence>
<dbReference type="SUPFAM" id="SSF49503">
    <property type="entry name" value="Cupredoxins"/>
    <property type="match status" value="3"/>
</dbReference>
<dbReference type="PROSITE" id="PS00080">
    <property type="entry name" value="MULTICOPPER_OXIDASE2"/>
    <property type="match status" value="1"/>
</dbReference>
<keyword evidence="7" id="KW-0732">Signal</keyword>
<dbReference type="FunFam" id="2.60.40.420:FF:000038">
    <property type="entry name" value="Extracellular dihydrogeodin oxidase/laccase"/>
    <property type="match status" value="1"/>
</dbReference>
<feature type="signal peptide" evidence="7">
    <location>
        <begin position="1"/>
        <end position="23"/>
    </location>
</feature>
<evidence type="ECO:0000256" key="6">
    <source>
        <dbReference type="ARBA" id="ARBA00023180"/>
    </source>
</evidence>
<dbReference type="InterPro" id="IPR011707">
    <property type="entry name" value="Cu-oxidase-like_N"/>
</dbReference>
<sequence>MAGRFFTAATLFAATFASSSVYATTNSTASNFTYDATDKVSNTPATDTYATQIETPPEPYGGPRASAYRHGSAWLPWGSDMRPKLSQHETNGESQLGTFRAHKLPPWIGGDGTPLPQGRPWGPRTCENTDPYKDPPHTGMTRSYDFTISKKIISPDGVNRSAIVVNGAFPGPTIEANWGDWISVTVHNAMQEGTALHWHGLLQKETQWLDGVPSVMQCPIAPGSSFTYRFRADLYGTSWYHSHYSAQAAGGLFGPMIIHGPHDNAQYDVDLGPVMMADWYHADYYDLVKDVMSPESEKKPPPMSQNNLINGKMNYPCQSNDTSCTPNAGVSKFSFESGKTYRLRLINSGAEGMQKFSIDNHVMTVIANDFVPVVPYQVDVVTLGIGQRTDIIVEATGKPTDAVWMRSTLGKSAFIGGCNLLDGISPEAVAAIYYQNANTSAIPTTKSAVSDAAINSCSNDPLTAAVPYYRITPDPSPAVTKQIDITFQSNGTHKLWFMNNSTFRANYNDPILLEANLGRLDDFKPEYNVLNFGSATSVRLVVYNHANAGTHPMHYHGHNMHVLAEGYGTWDGNVVNPQNPQRRDVHILHSAKPDGTPAYMVLQIEADNPGVWPFHCHVAWHMSGGLYVNALSYPEEIRKIKLPSTVAQTCRDWAAWTGDNVVEQIDSGL</sequence>
<protein>
    <recommendedName>
        <fullName evidence="13">Laccase</fullName>
    </recommendedName>
</protein>
<gene>
    <name evidence="11" type="ORF">WHR41_00537</name>
</gene>
<dbReference type="CDD" id="cd13880">
    <property type="entry name" value="CuRO_2_MaLCC_like"/>
    <property type="match status" value="1"/>
</dbReference>
<evidence type="ECO:0000313" key="11">
    <source>
        <dbReference type="EMBL" id="KAL1590453.1"/>
    </source>
</evidence>
<keyword evidence="6" id="KW-0325">Glycoprotein</keyword>
<keyword evidence="2" id="KW-0479">Metal-binding</keyword>
<dbReference type="CDD" id="cd13901">
    <property type="entry name" value="CuRO_3_MaLCC_like"/>
    <property type="match status" value="1"/>
</dbReference>
<proteinExistence type="inferred from homology"/>
<feature type="chain" id="PRO_5044255964" description="Laccase" evidence="7">
    <location>
        <begin position="24"/>
        <end position="669"/>
    </location>
</feature>
<evidence type="ECO:0000256" key="7">
    <source>
        <dbReference type="SAM" id="SignalP"/>
    </source>
</evidence>
<keyword evidence="12" id="KW-1185">Reference proteome</keyword>
<dbReference type="GO" id="GO:0005507">
    <property type="term" value="F:copper ion binding"/>
    <property type="evidence" value="ECO:0007669"/>
    <property type="project" value="InterPro"/>
</dbReference>
<feature type="domain" description="Plastocyanin-like" evidence="9">
    <location>
        <begin position="521"/>
        <end position="634"/>
    </location>
</feature>
<dbReference type="AlphaFoldDB" id="A0AB34KZM0"/>
<dbReference type="EMBL" id="JAAQHG020000002">
    <property type="protein sequence ID" value="KAL1590453.1"/>
    <property type="molecule type" value="Genomic_DNA"/>
</dbReference>
<dbReference type="InterPro" id="IPR002355">
    <property type="entry name" value="Cu_oxidase_Cu_BS"/>
</dbReference>
<dbReference type="PANTHER" id="PTHR11709">
    <property type="entry name" value="MULTI-COPPER OXIDASE"/>
    <property type="match status" value="1"/>
</dbReference>
<dbReference type="InterPro" id="IPR001117">
    <property type="entry name" value="Cu-oxidase_2nd"/>
</dbReference>
<comment type="similarity">
    <text evidence="1">Belongs to the multicopper oxidase family.</text>
</comment>
<accession>A0AB34KZM0</accession>
<evidence type="ECO:0000313" key="12">
    <source>
        <dbReference type="Proteomes" id="UP000803884"/>
    </source>
</evidence>
<name>A0AB34KZM0_9PEZI</name>
<reference evidence="11 12" key="1">
    <citation type="journal article" date="2020" name="Microbiol. Resour. Announc.">
        <title>Draft Genome Sequence of a Cladosporium Species Isolated from the Mesophotic Ascidian Didemnum maculosum.</title>
        <authorList>
            <person name="Gioti A."/>
            <person name="Siaperas R."/>
            <person name="Nikolaivits E."/>
            <person name="Le Goff G."/>
            <person name="Ouazzani J."/>
            <person name="Kotoulas G."/>
            <person name="Topakas E."/>
        </authorList>
    </citation>
    <scope>NUCLEOTIDE SEQUENCE [LARGE SCALE GENOMIC DNA]</scope>
    <source>
        <strain evidence="11 12">TM138-S3</strain>
    </source>
</reference>
<dbReference type="GO" id="GO:0016491">
    <property type="term" value="F:oxidoreductase activity"/>
    <property type="evidence" value="ECO:0007669"/>
    <property type="project" value="UniProtKB-KW"/>
</dbReference>
<keyword evidence="3" id="KW-0677">Repeat</keyword>
<evidence type="ECO:0000259" key="10">
    <source>
        <dbReference type="Pfam" id="PF07732"/>
    </source>
</evidence>
<dbReference type="InterPro" id="IPR045087">
    <property type="entry name" value="Cu-oxidase_fam"/>
</dbReference>
<dbReference type="Proteomes" id="UP000803884">
    <property type="component" value="Unassembled WGS sequence"/>
</dbReference>
<evidence type="ECO:0008006" key="13">
    <source>
        <dbReference type="Google" id="ProtNLM"/>
    </source>
</evidence>
<evidence type="ECO:0000259" key="9">
    <source>
        <dbReference type="Pfam" id="PF07731"/>
    </source>
</evidence>
<keyword evidence="4" id="KW-0560">Oxidoreductase</keyword>
<dbReference type="InterPro" id="IPR008972">
    <property type="entry name" value="Cupredoxin"/>
</dbReference>
<evidence type="ECO:0000256" key="4">
    <source>
        <dbReference type="ARBA" id="ARBA00023002"/>
    </source>
</evidence>
<keyword evidence="5" id="KW-0186">Copper</keyword>
<dbReference type="PANTHER" id="PTHR11709:SF145">
    <property type="entry name" value="LCC1"/>
    <property type="match status" value="1"/>
</dbReference>
<evidence type="ECO:0000256" key="3">
    <source>
        <dbReference type="ARBA" id="ARBA00022737"/>
    </source>
</evidence>
<dbReference type="Pfam" id="PF07732">
    <property type="entry name" value="Cu-oxidase_3"/>
    <property type="match status" value="1"/>
</dbReference>
<dbReference type="Pfam" id="PF00394">
    <property type="entry name" value="Cu-oxidase"/>
    <property type="match status" value="1"/>
</dbReference>
<evidence type="ECO:0000256" key="5">
    <source>
        <dbReference type="ARBA" id="ARBA00023008"/>
    </source>
</evidence>
<dbReference type="InterPro" id="IPR011706">
    <property type="entry name" value="Cu-oxidase_C"/>
</dbReference>
<feature type="domain" description="Plastocyanin-like" evidence="8">
    <location>
        <begin position="273"/>
        <end position="408"/>
    </location>
</feature>
<evidence type="ECO:0000256" key="1">
    <source>
        <dbReference type="ARBA" id="ARBA00010609"/>
    </source>
</evidence>
<comment type="caution">
    <text evidence="11">The sequence shown here is derived from an EMBL/GenBank/DDBJ whole genome shotgun (WGS) entry which is preliminary data.</text>
</comment>
<evidence type="ECO:0000256" key="2">
    <source>
        <dbReference type="ARBA" id="ARBA00022723"/>
    </source>
</evidence>
<dbReference type="FunFam" id="2.60.40.420:FF:000021">
    <property type="entry name" value="Extracellular dihydrogeodin oxidase/laccase"/>
    <property type="match status" value="1"/>
</dbReference>
<feature type="domain" description="Plastocyanin-like" evidence="10">
    <location>
        <begin position="149"/>
        <end position="261"/>
    </location>
</feature>
<dbReference type="GeneID" id="96001981"/>
<dbReference type="CDD" id="cd13854">
    <property type="entry name" value="CuRO_1_MaLCC_like"/>
    <property type="match status" value="1"/>
</dbReference>